<dbReference type="InterPro" id="IPR002547">
    <property type="entry name" value="tRNA-bd_dom"/>
</dbReference>
<evidence type="ECO:0000256" key="10">
    <source>
        <dbReference type="ARBA" id="ARBA00022842"/>
    </source>
</evidence>
<evidence type="ECO:0000256" key="2">
    <source>
        <dbReference type="ARBA" id="ARBA00008653"/>
    </source>
</evidence>
<dbReference type="HAMAP" id="MF_00283">
    <property type="entry name" value="Phe_tRNA_synth_beta1"/>
    <property type="match status" value="1"/>
</dbReference>
<keyword evidence="11 16" id="KW-0694">RNA-binding</keyword>
<evidence type="ECO:0000256" key="15">
    <source>
        <dbReference type="HAMAP-Rule" id="MF_00283"/>
    </source>
</evidence>
<dbReference type="InterPro" id="IPR012340">
    <property type="entry name" value="NA-bd_OB-fold"/>
</dbReference>
<evidence type="ECO:0000259" key="17">
    <source>
        <dbReference type="PROSITE" id="PS50886"/>
    </source>
</evidence>
<feature type="binding site" evidence="15">
    <location>
        <position position="468"/>
    </location>
    <ligand>
        <name>Mg(2+)</name>
        <dbReference type="ChEBI" id="CHEBI:18420"/>
        <note>shared with alpha subunit</note>
    </ligand>
</feature>
<dbReference type="InterPro" id="IPR005146">
    <property type="entry name" value="B3/B4_tRNA-bd"/>
</dbReference>
<dbReference type="SMART" id="SM00874">
    <property type="entry name" value="B5"/>
    <property type="match status" value="1"/>
</dbReference>
<dbReference type="InterPro" id="IPR005147">
    <property type="entry name" value="tRNA_synthase_B5-dom"/>
</dbReference>
<evidence type="ECO:0000313" key="21">
    <source>
        <dbReference type="Proteomes" id="UP000231086"/>
    </source>
</evidence>
<dbReference type="Gene3D" id="2.40.50.140">
    <property type="entry name" value="Nucleic acid-binding proteins"/>
    <property type="match status" value="1"/>
</dbReference>
<dbReference type="PROSITE" id="PS51447">
    <property type="entry name" value="FDX_ACB"/>
    <property type="match status" value="1"/>
</dbReference>
<dbReference type="PANTHER" id="PTHR10947:SF0">
    <property type="entry name" value="PHENYLALANINE--TRNA LIGASE BETA SUBUNIT"/>
    <property type="match status" value="1"/>
</dbReference>
<evidence type="ECO:0000256" key="8">
    <source>
        <dbReference type="ARBA" id="ARBA00022741"/>
    </source>
</evidence>
<dbReference type="PANTHER" id="PTHR10947">
    <property type="entry name" value="PHENYLALANYL-TRNA SYNTHETASE BETA CHAIN AND LEUCINE-RICH REPEAT-CONTAINING PROTEIN 47"/>
    <property type="match status" value="1"/>
</dbReference>
<organism evidence="20 21">
    <name type="scientific">Candidatus Portnoybacteria bacterium CG10_big_fil_rev_8_21_14_0_10_44_7</name>
    <dbReference type="NCBI Taxonomy" id="1974816"/>
    <lineage>
        <taxon>Bacteria</taxon>
        <taxon>Candidatus Portnoyibacteriota</taxon>
    </lineage>
</organism>
<comment type="caution">
    <text evidence="20">The sequence shown here is derived from an EMBL/GenBank/DDBJ whole genome shotgun (WGS) entry which is preliminary data.</text>
</comment>
<evidence type="ECO:0000256" key="4">
    <source>
        <dbReference type="ARBA" id="ARBA00022490"/>
    </source>
</evidence>
<evidence type="ECO:0000256" key="13">
    <source>
        <dbReference type="ARBA" id="ARBA00023146"/>
    </source>
</evidence>
<feature type="binding site" evidence="15">
    <location>
        <position position="477"/>
    </location>
    <ligand>
        <name>Mg(2+)</name>
        <dbReference type="ChEBI" id="CHEBI:18420"/>
        <note>shared with alpha subunit</note>
    </ligand>
</feature>
<evidence type="ECO:0000259" key="19">
    <source>
        <dbReference type="PROSITE" id="PS51483"/>
    </source>
</evidence>
<dbReference type="GO" id="GO:0000287">
    <property type="term" value="F:magnesium ion binding"/>
    <property type="evidence" value="ECO:0007669"/>
    <property type="project" value="UniProtKB-UniRule"/>
</dbReference>
<dbReference type="PROSITE" id="PS50886">
    <property type="entry name" value="TRBD"/>
    <property type="match status" value="1"/>
</dbReference>
<evidence type="ECO:0000256" key="7">
    <source>
        <dbReference type="ARBA" id="ARBA00022723"/>
    </source>
</evidence>
<keyword evidence="12 15" id="KW-0648">Protein biosynthesis</keyword>
<dbReference type="Gene3D" id="3.50.40.10">
    <property type="entry name" value="Phenylalanyl-trna Synthetase, Chain B, domain 3"/>
    <property type="match status" value="1"/>
</dbReference>
<dbReference type="Gene3D" id="3.30.56.10">
    <property type="match status" value="2"/>
</dbReference>
<evidence type="ECO:0000256" key="1">
    <source>
        <dbReference type="ARBA" id="ARBA00004496"/>
    </source>
</evidence>
<keyword evidence="7 15" id="KW-0479">Metal-binding</keyword>
<feature type="binding site" evidence="15">
    <location>
        <position position="474"/>
    </location>
    <ligand>
        <name>Mg(2+)</name>
        <dbReference type="ChEBI" id="CHEBI:18420"/>
        <note>shared with alpha subunit</note>
    </ligand>
</feature>
<keyword evidence="8 15" id="KW-0547">Nucleotide-binding</keyword>
<evidence type="ECO:0000256" key="5">
    <source>
        <dbReference type="ARBA" id="ARBA00022555"/>
    </source>
</evidence>
<comment type="cofactor">
    <cofactor evidence="15">
        <name>Mg(2+)</name>
        <dbReference type="ChEBI" id="CHEBI:18420"/>
    </cofactor>
    <text evidence="15">Binds 2 magnesium ions per tetramer.</text>
</comment>
<dbReference type="GO" id="GO:0004826">
    <property type="term" value="F:phenylalanine-tRNA ligase activity"/>
    <property type="evidence" value="ECO:0007669"/>
    <property type="project" value="UniProtKB-UniRule"/>
</dbReference>
<feature type="binding site" evidence="15">
    <location>
        <position position="478"/>
    </location>
    <ligand>
        <name>Mg(2+)</name>
        <dbReference type="ChEBI" id="CHEBI:18420"/>
        <note>shared with alpha subunit</note>
    </ligand>
</feature>
<evidence type="ECO:0000313" key="20">
    <source>
        <dbReference type="EMBL" id="PJE60019.1"/>
    </source>
</evidence>
<dbReference type="Pfam" id="PF17759">
    <property type="entry name" value="tRNA_synthFbeta"/>
    <property type="match status" value="1"/>
</dbReference>
<comment type="subunit">
    <text evidence="3 15">Tetramer of two alpha and two beta subunits.</text>
</comment>
<proteinExistence type="inferred from homology"/>
<comment type="similarity">
    <text evidence="2 15">Belongs to the phenylalanyl-tRNA synthetase beta subunit family. Type 1 subfamily.</text>
</comment>
<dbReference type="SUPFAM" id="SSF56037">
    <property type="entry name" value="PheT/TilS domain"/>
    <property type="match status" value="1"/>
</dbReference>
<dbReference type="InterPro" id="IPR036690">
    <property type="entry name" value="Fdx_antiC-bd_sf"/>
</dbReference>
<gene>
    <name evidence="15 20" type="primary">pheT</name>
    <name evidence="20" type="ORF">COU85_00560</name>
</gene>
<keyword evidence="5 16" id="KW-0820">tRNA-binding</keyword>
<dbReference type="GO" id="GO:0009328">
    <property type="term" value="C:phenylalanine-tRNA ligase complex"/>
    <property type="evidence" value="ECO:0007669"/>
    <property type="project" value="TreeGrafter"/>
</dbReference>
<dbReference type="Pfam" id="PF03484">
    <property type="entry name" value="B5"/>
    <property type="match status" value="1"/>
</dbReference>
<dbReference type="Gene3D" id="3.30.70.380">
    <property type="entry name" value="Ferrodoxin-fold anticodon-binding domain"/>
    <property type="match status" value="1"/>
</dbReference>
<dbReference type="Gene3D" id="3.30.930.10">
    <property type="entry name" value="Bira Bifunctional Protein, Domain 2"/>
    <property type="match status" value="1"/>
</dbReference>
<feature type="domain" description="TRNA-binding" evidence="17">
    <location>
        <begin position="40"/>
        <end position="158"/>
    </location>
</feature>
<dbReference type="GO" id="GO:0005524">
    <property type="term" value="F:ATP binding"/>
    <property type="evidence" value="ECO:0007669"/>
    <property type="project" value="UniProtKB-UniRule"/>
</dbReference>
<dbReference type="InterPro" id="IPR020825">
    <property type="entry name" value="Phe-tRNA_synthase-like_B3/B4"/>
</dbReference>
<dbReference type="PROSITE" id="PS51483">
    <property type="entry name" value="B5"/>
    <property type="match status" value="1"/>
</dbReference>
<evidence type="ECO:0000256" key="6">
    <source>
        <dbReference type="ARBA" id="ARBA00022598"/>
    </source>
</evidence>
<dbReference type="EMBL" id="PFEA01000012">
    <property type="protein sequence ID" value="PJE60019.1"/>
    <property type="molecule type" value="Genomic_DNA"/>
</dbReference>
<dbReference type="Pfam" id="PF01588">
    <property type="entry name" value="tRNA_bind"/>
    <property type="match status" value="1"/>
</dbReference>
<dbReference type="AlphaFoldDB" id="A0A2M8KJC7"/>
<dbReference type="Proteomes" id="UP000231086">
    <property type="component" value="Unassembled WGS sequence"/>
</dbReference>
<dbReference type="Pfam" id="PF03147">
    <property type="entry name" value="FDX-ACB"/>
    <property type="match status" value="1"/>
</dbReference>
<keyword evidence="4 15" id="KW-0963">Cytoplasm</keyword>
<dbReference type="InterPro" id="IPR004532">
    <property type="entry name" value="Phe-tRNA-ligase_IIc_bsu_bact"/>
</dbReference>
<dbReference type="GO" id="GO:0000049">
    <property type="term" value="F:tRNA binding"/>
    <property type="evidence" value="ECO:0007669"/>
    <property type="project" value="UniProtKB-UniRule"/>
</dbReference>
<comment type="subcellular location">
    <subcellularLocation>
        <location evidence="1 15">Cytoplasm</location>
    </subcellularLocation>
</comment>
<accession>A0A2M8KJC7</accession>
<keyword evidence="9 15" id="KW-0067">ATP-binding</keyword>
<dbReference type="InterPro" id="IPR005121">
    <property type="entry name" value="Fdx_antiC-bd"/>
</dbReference>
<evidence type="ECO:0000256" key="3">
    <source>
        <dbReference type="ARBA" id="ARBA00011209"/>
    </source>
</evidence>
<feature type="domain" description="FDX-ACB" evidence="18">
    <location>
        <begin position="682"/>
        <end position="776"/>
    </location>
</feature>
<evidence type="ECO:0000256" key="14">
    <source>
        <dbReference type="ARBA" id="ARBA00049255"/>
    </source>
</evidence>
<dbReference type="SUPFAM" id="SSF55681">
    <property type="entry name" value="Class II aaRS and biotin synthetases"/>
    <property type="match status" value="1"/>
</dbReference>
<dbReference type="GO" id="GO:0006432">
    <property type="term" value="P:phenylalanyl-tRNA aminoacylation"/>
    <property type="evidence" value="ECO:0007669"/>
    <property type="project" value="UniProtKB-UniRule"/>
</dbReference>
<dbReference type="InterPro" id="IPR009061">
    <property type="entry name" value="DNA-bd_dom_put_sf"/>
</dbReference>
<dbReference type="NCBIfam" id="TIGR00472">
    <property type="entry name" value="pheT_bact"/>
    <property type="match status" value="1"/>
</dbReference>
<evidence type="ECO:0000256" key="16">
    <source>
        <dbReference type="PROSITE-ProRule" id="PRU00209"/>
    </source>
</evidence>
<keyword evidence="10 15" id="KW-0460">Magnesium</keyword>
<dbReference type="SUPFAM" id="SSF46955">
    <property type="entry name" value="Putative DNA-binding domain"/>
    <property type="match status" value="1"/>
</dbReference>
<dbReference type="SUPFAM" id="SSF54991">
    <property type="entry name" value="Anticodon-binding domain of PheRS"/>
    <property type="match status" value="1"/>
</dbReference>
<dbReference type="InterPro" id="IPR041616">
    <property type="entry name" value="PheRS_beta_core"/>
</dbReference>
<dbReference type="Pfam" id="PF03483">
    <property type="entry name" value="B3_4"/>
    <property type="match status" value="1"/>
</dbReference>
<dbReference type="InterPro" id="IPR033714">
    <property type="entry name" value="tRNA_bind_bactPheRS"/>
</dbReference>
<dbReference type="SUPFAM" id="SSF50249">
    <property type="entry name" value="Nucleic acid-binding proteins"/>
    <property type="match status" value="1"/>
</dbReference>
<keyword evidence="13 15" id="KW-0030">Aminoacyl-tRNA synthetase</keyword>
<dbReference type="EC" id="6.1.1.20" evidence="15"/>
<evidence type="ECO:0000259" key="18">
    <source>
        <dbReference type="PROSITE" id="PS51447"/>
    </source>
</evidence>
<protein>
    <recommendedName>
        <fullName evidence="15">Phenylalanine--tRNA ligase beta subunit</fullName>
        <ecNumber evidence="15">6.1.1.20</ecNumber>
    </recommendedName>
    <alternativeName>
        <fullName evidence="15">Phenylalanyl-tRNA synthetase beta subunit</fullName>
        <shortName evidence="15">PheRS</shortName>
    </alternativeName>
</protein>
<sequence length="777" mass="87020">MFLSLNWLKNYIDPRKTDPQKIGELLTLHTAEVEGTKNPADFFKNIVVGQVLAVKKHPGADRLVVARVTDGREKFQVVCGGTNVKKNMLVALAKVDSQVFWHGEGDLVTLKAAEIRGQKSSGMICSPRELLLDRHFVCGEKEILDLTPYNLSVGQNLGEALELNDTVYEIENKTITHRADLWSHYGFARELAALLNTKFNEYSPDKLKIRPKEKTAVKVVDKKACPRYMAVKIDHVKVGPSPLWLKTALFAAGTRSINNVVDLTNFVMYDLGQPLHAFDASKLTGEQIIVRKAKDKEKITTLDEETLNLNKEDLLICDAEKSVALAGVMGGNNSEIDGQTTTIVLEAANFDAQTVRRTSLRHNLRTEASMRFEKGQDPNLPELGLLKFIDLLKEVCPEAQIASQITDIKNFTNKKRVIKLDVNYVNKKVGLSLDKKNIGRLLKPLGFTISGQWPKLNVIVPSWRAVGDVVVPDDLIEEIARMYGFNNIQPVLPKMQVNKPQPLQELRLERQIRDYLALGCGLNEALNYSFVGESQASDSGQYLALKNPINQEESRLRQSLLAGLKKNAIDNLRFFDEFGLFEVGSVYFRKPGELPADKTGRTKIPHQEKRVAGVLVGDDKSLFLRVKGIVERLFAYLGLAFKDDLVNYVMDKSLDKPAIFFEINLTALLAQAPKPKMFSALPKFPSIERDLAFVLNKKVDYQSVVAAINQCLIAELNTEFDLFDVYAGQNLEPGKKSLAFHFKFSRPDRTLAAQEADNALDKIKAGLKKNLDAQIRE</sequence>
<dbReference type="CDD" id="cd02796">
    <property type="entry name" value="tRNA_bind_bactPheRS"/>
    <property type="match status" value="1"/>
</dbReference>
<dbReference type="InterPro" id="IPR045060">
    <property type="entry name" value="Phe-tRNA-ligase_IIc_bsu"/>
</dbReference>
<keyword evidence="6 15" id="KW-0436">Ligase</keyword>
<feature type="domain" description="B5" evidence="19">
    <location>
        <begin position="413"/>
        <end position="490"/>
    </location>
</feature>
<dbReference type="SMART" id="SM00873">
    <property type="entry name" value="B3_4"/>
    <property type="match status" value="1"/>
</dbReference>
<reference evidence="21" key="1">
    <citation type="submission" date="2017-09" db="EMBL/GenBank/DDBJ databases">
        <title>Depth-based differentiation of microbial function through sediment-hosted aquifers and enrichment of novel symbionts in the deep terrestrial subsurface.</title>
        <authorList>
            <person name="Probst A.J."/>
            <person name="Ladd B."/>
            <person name="Jarett J.K."/>
            <person name="Geller-Mcgrath D.E."/>
            <person name="Sieber C.M.K."/>
            <person name="Emerson J.B."/>
            <person name="Anantharaman K."/>
            <person name="Thomas B.C."/>
            <person name="Malmstrom R."/>
            <person name="Stieglmeier M."/>
            <person name="Klingl A."/>
            <person name="Woyke T."/>
            <person name="Ryan C.M."/>
            <person name="Banfield J.F."/>
        </authorList>
    </citation>
    <scope>NUCLEOTIDE SEQUENCE [LARGE SCALE GENOMIC DNA]</scope>
</reference>
<evidence type="ECO:0000256" key="12">
    <source>
        <dbReference type="ARBA" id="ARBA00022917"/>
    </source>
</evidence>
<name>A0A2M8KJC7_9BACT</name>
<evidence type="ECO:0000256" key="11">
    <source>
        <dbReference type="ARBA" id="ARBA00022884"/>
    </source>
</evidence>
<dbReference type="InterPro" id="IPR045864">
    <property type="entry name" value="aa-tRNA-synth_II/BPL/LPL"/>
</dbReference>
<dbReference type="SMART" id="SM00896">
    <property type="entry name" value="FDX-ACB"/>
    <property type="match status" value="1"/>
</dbReference>
<evidence type="ECO:0000256" key="9">
    <source>
        <dbReference type="ARBA" id="ARBA00022840"/>
    </source>
</evidence>
<comment type="catalytic activity">
    <reaction evidence="14 15">
        <text>tRNA(Phe) + L-phenylalanine + ATP = L-phenylalanyl-tRNA(Phe) + AMP + diphosphate + H(+)</text>
        <dbReference type="Rhea" id="RHEA:19413"/>
        <dbReference type="Rhea" id="RHEA-COMP:9668"/>
        <dbReference type="Rhea" id="RHEA-COMP:9699"/>
        <dbReference type="ChEBI" id="CHEBI:15378"/>
        <dbReference type="ChEBI" id="CHEBI:30616"/>
        <dbReference type="ChEBI" id="CHEBI:33019"/>
        <dbReference type="ChEBI" id="CHEBI:58095"/>
        <dbReference type="ChEBI" id="CHEBI:78442"/>
        <dbReference type="ChEBI" id="CHEBI:78531"/>
        <dbReference type="ChEBI" id="CHEBI:456215"/>
        <dbReference type="EC" id="6.1.1.20"/>
    </reaction>
</comment>